<feature type="region of interest" description="Disordered" evidence="1">
    <location>
        <begin position="81"/>
        <end position="105"/>
    </location>
</feature>
<protein>
    <submittedName>
        <fullName evidence="2">Uncharacterized protein</fullName>
    </submittedName>
</protein>
<dbReference type="HOGENOM" id="CLU_1885880_0_0_1"/>
<sequence length="135" mass="15444">MSQVIDTAFYLHYTFQAGFLSDECSRAAALIKIVQQQPHHLTIHTQQVTCKVAPCLVWFTKHSQSRCSRCRRKYSSSNIPNSLTSRLTSRHGARDGTDNTSSSCPRSQKLITHYPCLKCWFRTRLGTKKLSPCMY</sequence>
<proteinExistence type="predicted"/>
<evidence type="ECO:0000313" key="3">
    <source>
        <dbReference type="Proteomes" id="UP000030663"/>
    </source>
</evidence>
<keyword evidence="3" id="KW-1185">Reference proteome</keyword>
<gene>
    <name evidence="2" type="ORF">FOQG_03189</name>
</gene>
<evidence type="ECO:0000256" key="1">
    <source>
        <dbReference type="SAM" id="MobiDB-lite"/>
    </source>
</evidence>
<dbReference type="AlphaFoldDB" id="X0CNF0"/>
<organism evidence="2 3">
    <name type="scientific">Fusarium oxysporum f. sp. raphani 54005</name>
    <dbReference type="NCBI Taxonomy" id="1089458"/>
    <lineage>
        <taxon>Eukaryota</taxon>
        <taxon>Fungi</taxon>
        <taxon>Dikarya</taxon>
        <taxon>Ascomycota</taxon>
        <taxon>Pezizomycotina</taxon>
        <taxon>Sordariomycetes</taxon>
        <taxon>Hypocreomycetidae</taxon>
        <taxon>Hypocreales</taxon>
        <taxon>Nectriaceae</taxon>
        <taxon>Fusarium</taxon>
        <taxon>Fusarium oxysporum species complex</taxon>
    </lineage>
</organism>
<name>X0CNF0_FUSOX</name>
<evidence type="ECO:0000313" key="2">
    <source>
        <dbReference type="EMBL" id="EXK95985.1"/>
    </source>
</evidence>
<dbReference type="EMBL" id="JH658365">
    <property type="protein sequence ID" value="EXK95985.1"/>
    <property type="molecule type" value="Genomic_DNA"/>
</dbReference>
<dbReference type="Proteomes" id="UP000030663">
    <property type="component" value="Unassembled WGS sequence"/>
</dbReference>
<reference evidence="2 3" key="1">
    <citation type="submission" date="2011-11" db="EMBL/GenBank/DDBJ databases">
        <title>The Genome Sequence of Fusarium oxysporum PHW815.</title>
        <authorList>
            <consortium name="The Broad Institute Genome Sequencing Platform"/>
            <person name="Ma L.-J."/>
            <person name="Gale L.R."/>
            <person name="Schwartz D.C."/>
            <person name="Zhou S."/>
            <person name="Corby-Kistler H."/>
            <person name="Young S.K."/>
            <person name="Zeng Q."/>
            <person name="Gargeya S."/>
            <person name="Fitzgerald M."/>
            <person name="Haas B."/>
            <person name="Abouelleil A."/>
            <person name="Alvarado L."/>
            <person name="Arachchi H.M."/>
            <person name="Berlin A."/>
            <person name="Brown A."/>
            <person name="Chapman S.B."/>
            <person name="Chen Z."/>
            <person name="Dunbar C."/>
            <person name="Freedman E."/>
            <person name="Gearin G."/>
            <person name="Goldberg J."/>
            <person name="Griggs A."/>
            <person name="Gujja S."/>
            <person name="Heiman D."/>
            <person name="Howarth C."/>
            <person name="Larson L."/>
            <person name="Lui A."/>
            <person name="MacDonald P.J.P."/>
            <person name="Montmayeur A."/>
            <person name="Murphy C."/>
            <person name="Neiman D."/>
            <person name="Pearson M."/>
            <person name="Priest M."/>
            <person name="Roberts A."/>
            <person name="Saif S."/>
            <person name="Shea T."/>
            <person name="Shenoy N."/>
            <person name="Sisk P."/>
            <person name="Stolte C."/>
            <person name="Sykes S."/>
            <person name="Wortman J."/>
            <person name="Nusbaum C."/>
            <person name="Birren B."/>
        </authorList>
    </citation>
    <scope>NUCLEOTIDE SEQUENCE [LARGE SCALE GENOMIC DNA]</scope>
    <source>
        <strain evidence="2 3">54005</strain>
    </source>
</reference>
<accession>X0CNF0</accession>